<dbReference type="OrthoDB" id="5756833at2"/>
<dbReference type="RefSeq" id="WP_155111993.1">
    <property type="nucleotide sequence ID" value="NZ_WMIB01000006.1"/>
</dbReference>
<dbReference type="Proteomes" id="UP000434639">
    <property type="component" value="Unassembled WGS sequence"/>
</dbReference>
<evidence type="ECO:0000313" key="2">
    <source>
        <dbReference type="EMBL" id="MTH53469.1"/>
    </source>
</evidence>
<dbReference type="AlphaFoldDB" id="A0A7X2S4D9"/>
<name>A0A7X2S4D9_9BACI</name>
<dbReference type="GO" id="GO:0031419">
    <property type="term" value="F:cobalamin binding"/>
    <property type="evidence" value="ECO:0007669"/>
    <property type="project" value="InterPro"/>
</dbReference>
<dbReference type="GO" id="GO:0046872">
    <property type="term" value="F:metal ion binding"/>
    <property type="evidence" value="ECO:0007669"/>
    <property type="project" value="InterPro"/>
</dbReference>
<proteinExistence type="predicted"/>
<dbReference type="InterPro" id="IPR003759">
    <property type="entry name" value="Cbl-bd_cap"/>
</dbReference>
<dbReference type="InterPro" id="IPR036594">
    <property type="entry name" value="Meth_synthase_dom"/>
</dbReference>
<feature type="domain" description="B12-binding" evidence="1">
    <location>
        <begin position="91"/>
        <end position="221"/>
    </location>
</feature>
<accession>A0A7X2S4D9</accession>
<dbReference type="EMBL" id="WMIB01000006">
    <property type="protein sequence ID" value="MTH53469.1"/>
    <property type="molecule type" value="Genomic_DNA"/>
</dbReference>
<evidence type="ECO:0000313" key="3">
    <source>
        <dbReference type="Proteomes" id="UP000434639"/>
    </source>
</evidence>
<comment type="caution">
    <text evidence="2">The sequence shown here is derived from an EMBL/GenBank/DDBJ whole genome shotgun (WGS) entry which is preliminary data.</text>
</comment>
<dbReference type="Gene3D" id="3.40.50.280">
    <property type="entry name" value="Cobalamin-binding domain"/>
    <property type="match status" value="1"/>
</dbReference>
<gene>
    <name evidence="2" type="ORF">GKZ89_08565</name>
</gene>
<protein>
    <submittedName>
        <fullName evidence="2">Cobalamin-binding protein</fullName>
    </submittedName>
</protein>
<dbReference type="SUPFAM" id="SSF52242">
    <property type="entry name" value="Cobalamin (vitamin B12)-binding domain"/>
    <property type="match status" value="1"/>
</dbReference>
<sequence>MNIQVEELSGYMLNGNVAKSWSYLETATYGKDSMAFYDALKECMYFIGELWEENAITVADEHIASHVCKTLLSYKYYHSVRKTPEVRPLRRKKAMFLCVDGEMHDLGIHMVSNYFHEHGWETQCLGASLPLNEAVEYAEKFQPDVIGLSANIPYHLPAINQYILALEQLPFGPAIMVGGKLASNHDLEFHCPPNTMIIRNLTEIEDLIKYMGTVQHGNAINV</sequence>
<organism evidence="2 3">
    <name type="scientific">Metabacillus mangrovi</name>
    <dbReference type="NCBI Taxonomy" id="1491830"/>
    <lineage>
        <taxon>Bacteria</taxon>
        <taxon>Bacillati</taxon>
        <taxon>Bacillota</taxon>
        <taxon>Bacilli</taxon>
        <taxon>Bacillales</taxon>
        <taxon>Bacillaceae</taxon>
        <taxon>Metabacillus</taxon>
    </lineage>
</organism>
<dbReference type="InterPro" id="IPR006158">
    <property type="entry name" value="Cobalamin-bd"/>
</dbReference>
<keyword evidence="3" id="KW-1185">Reference proteome</keyword>
<dbReference type="CDD" id="cd02065">
    <property type="entry name" value="B12-binding_like"/>
    <property type="match status" value="1"/>
</dbReference>
<dbReference type="PROSITE" id="PS51332">
    <property type="entry name" value="B12_BINDING"/>
    <property type="match status" value="1"/>
</dbReference>
<dbReference type="Pfam" id="PF02607">
    <property type="entry name" value="B12-binding_2"/>
    <property type="match status" value="1"/>
</dbReference>
<evidence type="ECO:0000259" key="1">
    <source>
        <dbReference type="PROSITE" id="PS51332"/>
    </source>
</evidence>
<reference evidence="2 3" key="1">
    <citation type="journal article" date="2017" name="Int. J. Syst. Evol. Microbiol.">
        <title>Bacillus mangrovi sp. nov., isolated from a sediment sample from a mangrove forest.</title>
        <authorList>
            <person name="Gupta V."/>
            <person name="Singh P.K."/>
            <person name="Korpole S."/>
            <person name="Tanuku N.R.S."/>
            <person name="Pinnaka A.K."/>
        </authorList>
    </citation>
    <scope>NUCLEOTIDE SEQUENCE [LARGE SCALE GENOMIC DNA]</scope>
    <source>
        <strain evidence="2 3">KCTC 33872</strain>
    </source>
</reference>
<dbReference type="Gene3D" id="1.10.1240.10">
    <property type="entry name" value="Methionine synthase domain"/>
    <property type="match status" value="1"/>
</dbReference>
<dbReference type="InterPro" id="IPR036724">
    <property type="entry name" value="Cobalamin-bd_sf"/>
</dbReference>
<dbReference type="Pfam" id="PF02310">
    <property type="entry name" value="B12-binding"/>
    <property type="match status" value="1"/>
</dbReference>